<name>A0ABV8GPM0_9ACTN</name>
<dbReference type="EMBL" id="JBHSBI010000053">
    <property type="protein sequence ID" value="MFC4015946.1"/>
    <property type="molecule type" value="Genomic_DNA"/>
</dbReference>
<keyword evidence="3" id="KW-1185">Reference proteome</keyword>
<feature type="chain" id="PRO_5046045234" evidence="1">
    <location>
        <begin position="25"/>
        <end position="117"/>
    </location>
</feature>
<evidence type="ECO:0000313" key="2">
    <source>
        <dbReference type="EMBL" id="MFC4015946.1"/>
    </source>
</evidence>
<evidence type="ECO:0000256" key="1">
    <source>
        <dbReference type="SAM" id="SignalP"/>
    </source>
</evidence>
<feature type="signal peptide" evidence="1">
    <location>
        <begin position="1"/>
        <end position="24"/>
    </location>
</feature>
<dbReference type="Proteomes" id="UP001595851">
    <property type="component" value="Unassembled WGS sequence"/>
</dbReference>
<dbReference type="RefSeq" id="WP_379535745.1">
    <property type="nucleotide sequence ID" value="NZ_JBHSBI010000053.1"/>
</dbReference>
<keyword evidence="1" id="KW-0732">Signal</keyword>
<accession>A0ABV8GPM0</accession>
<sequence length="117" mass="12705">MRSLKTLVVALLATIAMFATPALAQAAPATSAAAAPVGKIVVAAGKPKPGEICKRFKSSWKKYAVCWAVMKAGGVYVWGQLESIARKGWTHFKNHPTVKRYAKKHARSLYCMLTLKC</sequence>
<proteinExistence type="predicted"/>
<organism evidence="2 3">
    <name type="scientific">Nonomuraea purpurea</name>
    <dbReference type="NCBI Taxonomy" id="1849276"/>
    <lineage>
        <taxon>Bacteria</taxon>
        <taxon>Bacillati</taxon>
        <taxon>Actinomycetota</taxon>
        <taxon>Actinomycetes</taxon>
        <taxon>Streptosporangiales</taxon>
        <taxon>Streptosporangiaceae</taxon>
        <taxon>Nonomuraea</taxon>
    </lineage>
</organism>
<gene>
    <name evidence="2" type="ORF">ACFOY2_52655</name>
</gene>
<protein>
    <submittedName>
        <fullName evidence="2">Uncharacterized protein</fullName>
    </submittedName>
</protein>
<comment type="caution">
    <text evidence="2">The sequence shown here is derived from an EMBL/GenBank/DDBJ whole genome shotgun (WGS) entry which is preliminary data.</text>
</comment>
<evidence type="ECO:0000313" key="3">
    <source>
        <dbReference type="Proteomes" id="UP001595851"/>
    </source>
</evidence>
<reference evidence="3" key="1">
    <citation type="journal article" date="2019" name="Int. J. Syst. Evol. Microbiol.">
        <title>The Global Catalogue of Microorganisms (GCM) 10K type strain sequencing project: providing services to taxonomists for standard genome sequencing and annotation.</title>
        <authorList>
            <consortium name="The Broad Institute Genomics Platform"/>
            <consortium name="The Broad Institute Genome Sequencing Center for Infectious Disease"/>
            <person name="Wu L."/>
            <person name="Ma J."/>
        </authorList>
    </citation>
    <scope>NUCLEOTIDE SEQUENCE [LARGE SCALE GENOMIC DNA]</scope>
    <source>
        <strain evidence="3">TBRC 1276</strain>
    </source>
</reference>